<dbReference type="Gene3D" id="3.40.50.720">
    <property type="entry name" value="NAD(P)-binding Rossmann-like Domain"/>
    <property type="match status" value="1"/>
</dbReference>
<dbReference type="InterPro" id="IPR018931">
    <property type="entry name" value="DUF2520"/>
</dbReference>
<dbReference type="InterPro" id="IPR008927">
    <property type="entry name" value="6-PGluconate_DH-like_C_sf"/>
</dbReference>
<organism evidence="2 3">
    <name type="scientific">Pricia antarctica</name>
    <dbReference type="NCBI Taxonomy" id="641691"/>
    <lineage>
        <taxon>Bacteria</taxon>
        <taxon>Pseudomonadati</taxon>
        <taxon>Bacteroidota</taxon>
        <taxon>Flavobacteriia</taxon>
        <taxon>Flavobacteriales</taxon>
        <taxon>Flavobacteriaceae</taxon>
        <taxon>Pricia</taxon>
    </lineage>
</organism>
<reference evidence="2 3" key="1">
    <citation type="submission" date="2016-10" db="EMBL/GenBank/DDBJ databases">
        <authorList>
            <person name="de Groot N.N."/>
        </authorList>
    </citation>
    <scope>NUCLEOTIDE SEQUENCE [LARGE SCALE GENOMIC DNA]</scope>
    <source>
        <strain evidence="2 3">DSM 23421</strain>
    </source>
</reference>
<dbReference type="PANTHER" id="PTHR40459">
    <property type="entry name" value="CONSERVED HYPOTHETICAL ALANINE AND LEUCINE RICH PROTEIN"/>
    <property type="match status" value="1"/>
</dbReference>
<dbReference type="OrthoDB" id="9810755at2"/>
<dbReference type="Gene3D" id="1.10.1040.20">
    <property type="entry name" value="ProC-like, C-terminal domain"/>
    <property type="match status" value="1"/>
</dbReference>
<dbReference type="InterPro" id="IPR037108">
    <property type="entry name" value="TM1727-like_C_sf"/>
</dbReference>
<dbReference type="STRING" id="641691.SAMN05421636_10773"/>
<dbReference type="AlphaFoldDB" id="A0A1G7FDM4"/>
<dbReference type="SUPFAM" id="SSF48179">
    <property type="entry name" value="6-phosphogluconate dehydrogenase C-terminal domain-like"/>
    <property type="match status" value="1"/>
</dbReference>
<evidence type="ECO:0000313" key="3">
    <source>
        <dbReference type="Proteomes" id="UP000199109"/>
    </source>
</evidence>
<dbReference type="Proteomes" id="UP000199109">
    <property type="component" value="Unassembled WGS sequence"/>
</dbReference>
<evidence type="ECO:0000313" key="2">
    <source>
        <dbReference type="EMBL" id="SDE73966.1"/>
    </source>
</evidence>
<gene>
    <name evidence="2" type="ORF">SAMN05421636_10773</name>
</gene>
<dbReference type="SUPFAM" id="SSF51735">
    <property type="entry name" value="NAD(P)-binding Rossmann-fold domains"/>
    <property type="match status" value="1"/>
</dbReference>
<evidence type="ECO:0000259" key="1">
    <source>
        <dbReference type="Pfam" id="PF10728"/>
    </source>
</evidence>
<dbReference type="EMBL" id="FNAO01000007">
    <property type="protein sequence ID" value="SDE73966.1"/>
    <property type="molecule type" value="Genomic_DNA"/>
</dbReference>
<accession>A0A1G7FDM4</accession>
<dbReference type="Pfam" id="PF10728">
    <property type="entry name" value="DUF2520"/>
    <property type="match status" value="1"/>
</dbReference>
<feature type="domain" description="DUF2520" evidence="1">
    <location>
        <begin position="122"/>
        <end position="246"/>
    </location>
</feature>
<proteinExistence type="predicted"/>
<keyword evidence="3" id="KW-1185">Reference proteome</keyword>
<name>A0A1G7FDM4_9FLAO</name>
<sequence>MIRVSILGTGNVAKHLFATFMKIEDVKVVQIIGRNKIALKIFGNSVDTLSDFSKISDADIFIIAVKDDAIAAVSEYLRNKKGLIAHTSGSVSMDVLSGQRRHGVFYPLQTFTDDRKVAKNSVPYCLEAHDETDLDLLKNLAGKLSDKVYEVNSEQRKVLHLAAVFVNNFTNHLYHIGKEICDEKGLPFAILQPLIQETLDKTKQLTPYQAQTGPARRGDSETISKHLEELKKSGFGEVYGVLSKSIGKLYGKDTNGQHH</sequence>
<dbReference type="RefSeq" id="WP_091870125.1">
    <property type="nucleotide sequence ID" value="NZ_FNAO01000007.1"/>
</dbReference>
<dbReference type="PANTHER" id="PTHR40459:SF1">
    <property type="entry name" value="CONSERVED HYPOTHETICAL ALANINE AND LEUCINE RICH PROTEIN"/>
    <property type="match status" value="1"/>
</dbReference>
<protein>
    <recommendedName>
        <fullName evidence="1">DUF2520 domain-containing protein</fullName>
    </recommendedName>
</protein>
<dbReference type="InterPro" id="IPR036291">
    <property type="entry name" value="NAD(P)-bd_dom_sf"/>
</dbReference>